<dbReference type="GO" id="GO:0016491">
    <property type="term" value="F:oxidoreductase activity"/>
    <property type="evidence" value="ECO:0007669"/>
    <property type="project" value="InterPro"/>
</dbReference>
<accession>A0A1X7IHH3</accession>
<evidence type="ECO:0000313" key="2">
    <source>
        <dbReference type="EMBL" id="SMG14219.1"/>
    </source>
</evidence>
<gene>
    <name evidence="2" type="ORF">SAMN05661096_00660</name>
</gene>
<dbReference type="STRING" id="1028.SAMN05661096_00660"/>
<dbReference type="InterPro" id="IPR036249">
    <property type="entry name" value="Thioredoxin-like_sf"/>
</dbReference>
<protein>
    <submittedName>
        <fullName evidence="2">AhpC/TSA family protein</fullName>
    </submittedName>
</protein>
<dbReference type="SUPFAM" id="SSF52833">
    <property type="entry name" value="Thioredoxin-like"/>
    <property type="match status" value="1"/>
</dbReference>
<dbReference type="InterPro" id="IPR000866">
    <property type="entry name" value="AhpC/TSA"/>
</dbReference>
<feature type="domain" description="Alkyl hydroperoxide reductase subunit C/ Thiol specific antioxidant" evidence="1">
    <location>
        <begin position="9"/>
        <end position="122"/>
    </location>
</feature>
<dbReference type="PANTHER" id="PTHR42852:SF13">
    <property type="entry name" value="PROTEIN DIPZ"/>
    <property type="match status" value="1"/>
</dbReference>
<dbReference type="PANTHER" id="PTHR42852">
    <property type="entry name" value="THIOL:DISULFIDE INTERCHANGE PROTEIN DSBE"/>
    <property type="match status" value="1"/>
</dbReference>
<organism evidence="2 3">
    <name type="scientific">Marivirga sericea</name>
    <dbReference type="NCBI Taxonomy" id="1028"/>
    <lineage>
        <taxon>Bacteria</taxon>
        <taxon>Pseudomonadati</taxon>
        <taxon>Bacteroidota</taxon>
        <taxon>Cytophagia</taxon>
        <taxon>Cytophagales</taxon>
        <taxon>Marivirgaceae</taxon>
        <taxon>Marivirga</taxon>
    </lineage>
</organism>
<dbReference type="GO" id="GO:0016209">
    <property type="term" value="F:antioxidant activity"/>
    <property type="evidence" value="ECO:0007669"/>
    <property type="project" value="InterPro"/>
</dbReference>
<sequence length="148" mass="16954">METAVTTIASIKVQDFDDHEVNLLEKYKGKPLLIIIYNNQCLGCTGRAIPLAYEYQQEYPNLQVVGIHSIFNKKPVTEEDIKSIFTTKELPFPIYLDQNHQIYDQFESEGTPQWLLITAEGNMYRSIFGSQLGAQNRLMYALDELCAV</sequence>
<evidence type="ECO:0000259" key="1">
    <source>
        <dbReference type="Pfam" id="PF00578"/>
    </source>
</evidence>
<dbReference type="Gene3D" id="3.40.30.10">
    <property type="entry name" value="Glutaredoxin"/>
    <property type="match status" value="1"/>
</dbReference>
<dbReference type="EMBL" id="FXAW01000001">
    <property type="protein sequence ID" value="SMG14219.1"/>
    <property type="molecule type" value="Genomic_DNA"/>
</dbReference>
<reference evidence="3" key="1">
    <citation type="submission" date="2017-04" db="EMBL/GenBank/DDBJ databases">
        <authorList>
            <person name="Varghese N."/>
            <person name="Submissions S."/>
        </authorList>
    </citation>
    <scope>NUCLEOTIDE SEQUENCE [LARGE SCALE GENOMIC DNA]</scope>
    <source>
        <strain evidence="3">DSM 4125</strain>
    </source>
</reference>
<keyword evidence="3" id="KW-1185">Reference proteome</keyword>
<dbReference type="Pfam" id="PF00578">
    <property type="entry name" value="AhpC-TSA"/>
    <property type="match status" value="1"/>
</dbReference>
<dbReference type="InterPro" id="IPR050553">
    <property type="entry name" value="Thioredoxin_ResA/DsbE_sf"/>
</dbReference>
<proteinExistence type="predicted"/>
<dbReference type="RefSeq" id="WP_085515646.1">
    <property type="nucleotide sequence ID" value="NZ_FXAW01000001.1"/>
</dbReference>
<dbReference type="Proteomes" id="UP000193804">
    <property type="component" value="Unassembled WGS sequence"/>
</dbReference>
<dbReference type="AlphaFoldDB" id="A0A1X7IHH3"/>
<evidence type="ECO:0000313" key="3">
    <source>
        <dbReference type="Proteomes" id="UP000193804"/>
    </source>
</evidence>
<dbReference type="OrthoDB" id="1352984at2"/>
<name>A0A1X7IHH3_9BACT</name>